<dbReference type="AlphaFoldDB" id="A0A7Z0LTM0"/>
<name>A0A7Z0LTM0_9GAMM</name>
<dbReference type="EMBL" id="JACCDE010000016">
    <property type="protein sequence ID" value="NYS78427.1"/>
    <property type="molecule type" value="Genomic_DNA"/>
</dbReference>
<dbReference type="Proteomes" id="UP000526892">
    <property type="component" value="Unassembled WGS sequence"/>
</dbReference>
<dbReference type="SUPFAM" id="SSF52540">
    <property type="entry name" value="P-loop containing nucleoside triphosphate hydrolases"/>
    <property type="match status" value="1"/>
</dbReference>
<gene>
    <name evidence="1" type="ORF">HZS80_12035</name>
</gene>
<keyword evidence="2" id="KW-1185">Reference proteome</keyword>
<accession>A0A7Z0LTM0</accession>
<reference evidence="1 2" key="1">
    <citation type="journal article" date="2003" name="Extremophiles">
        <title>Halomonas glaciei sp. nov. isolated from fast ice of Adelie Land, Antarctica.</title>
        <authorList>
            <person name="Reddy G.S."/>
            <person name="Raghavan P.U."/>
            <person name="Sarita N.B."/>
            <person name="Prakash J.S."/>
            <person name="Nagesh N."/>
            <person name="Delille D."/>
            <person name="Shivaji S."/>
        </authorList>
    </citation>
    <scope>NUCLEOTIDE SEQUENCE [LARGE SCALE GENOMIC DNA]</scope>
    <source>
        <strain evidence="1 2">DD39</strain>
    </source>
</reference>
<organism evidence="1 2">
    <name type="scientific">Vreelandella glaciei</name>
    <dbReference type="NCBI Taxonomy" id="186761"/>
    <lineage>
        <taxon>Bacteria</taxon>
        <taxon>Pseudomonadati</taxon>
        <taxon>Pseudomonadota</taxon>
        <taxon>Gammaproteobacteria</taxon>
        <taxon>Oceanospirillales</taxon>
        <taxon>Halomonadaceae</taxon>
        <taxon>Vreelandella</taxon>
    </lineage>
</organism>
<proteinExistence type="predicted"/>
<evidence type="ECO:0000313" key="2">
    <source>
        <dbReference type="Proteomes" id="UP000526892"/>
    </source>
</evidence>
<dbReference type="RefSeq" id="WP_179916222.1">
    <property type="nucleotide sequence ID" value="NZ_JACCDE010000016.1"/>
</dbReference>
<evidence type="ECO:0000313" key="1">
    <source>
        <dbReference type="EMBL" id="NYS78427.1"/>
    </source>
</evidence>
<protein>
    <submittedName>
        <fullName evidence="1">Uncharacterized protein</fullName>
    </submittedName>
</protein>
<sequence length="337" mass="38651">MKRTLIIHVGMGKTGSSSIQKTLRMARQSLEKSGIKYLGLMLEHVELPNKYKWQKAGGWRDYTALDSMQANNELAHVLKFADEQLPASITTLVWSNESLFDRLEDVKAAIDTLHDRYDIRIVGYIRRPDSWITSAYLQWGIKHKTYSGPLKPFRAWVSDKPYVVSVKAESWYAISENACFYNFDNIEDVSKQFVEEELHLAPESIPYLRENDTPGPPAMALFAYHNSLAKGQVLPDELEPLLRQAGITQKFQRSPAYNNLLPNEVDVSRYLEKQSDEINRVNQLLEKGGQPIFDLSELKVKDYSTTILDTNRALLQLILHLSHEVNQLKARLDEGER</sequence>
<dbReference type="InterPro" id="IPR027417">
    <property type="entry name" value="P-loop_NTPase"/>
</dbReference>
<comment type="caution">
    <text evidence="1">The sequence shown here is derived from an EMBL/GenBank/DDBJ whole genome shotgun (WGS) entry which is preliminary data.</text>
</comment>